<proteinExistence type="predicted"/>
<name>A0A2T0XMT7_9BACT</name>
<evidence type="ECO:0008006" key="3">
    <source>
        <dbReference type="Google" id="ProtNLM"/>
    </source>
</evidence>
<evidence type="ECO:0000313" key="2">
    <source>
        <dbReference type="Proteomes" id="UP000252733"/>
    </source>
</evidence>
<dbReference type="Pfam" id="PF17642">
    <property type="entry name" value="TssD"/>
    <property type="match status" value="1"/>
</dbReference>
<organism evidence="1 2">
    <name type="scientific">Marinilabilia salmonicolor</name>
    <dbReference type="NCBI Taxonomy" id="989"/>
    <lineage>
        <taxon>Bacteria</taxon>
        <taxon>Pseudomonadati</taxon>
        <taxon>Bacteroidota</taxon>
        <taxon>Bacteroidia</taxon>
        <taxon>Marinilabiliales</taxon>
        <taxon>Marinilabiliaceae</taxon>
        <taxon>Marinilabilia</taxon>
    </lineage>
</organism>
<dbReference type="Proteomes" id="UP000252733">
    <property type="component" value="Unassembled WGS sequence"/>
</dbReference>
<dbReference type="AlphaFoldDB" id="A0A2T0XMT7"/>
<dbReference type="STRING" id="1168289.GCA_000259075_02968"/>
<dbReference type="GO" id="GO:0033104">
    <property type="term" value="C:type VI protein secretion system complex"/>
    <property type="evidence" value="ECO:0007669"/>
    <property type="project" value="InterPro"/>
</dbReference>
<reference evidence="1 2" key="1">
    <citation type="submission" date="2018-07" db="EMBL/GenBank/DDBJ databases">
        <title>Freshwater and sediment microbial communities from various areas in North America, analyzing microbe dynamics in response to fracking.</title>
        <authorList>
            <person name="Lamendella R."/>
        </authorList>
    </citation>
    <scope>NUCLEOTIDE SEQUENCE [LARGE SCALE GENOMIC DNA]</scope>
    <source>
        <strain evidence="1 2">160A</strain>
    </source>
</reference>
<protein>
    <recommendedName>
        <fullName evidence="3">Type VI secretion system needle protein Hcp</fullName>
    </recommendedName>
</protein>
<sequence length="129" mass="14398">MAFRATLSLGGKEFDVLDCNYKLERDVDVKGRPASNIYGGKVRVRVESTDDTSILEQMVNQFKPVSGSVIFKKGDEESKMKELMWENGYITSFEEGIDISGTSPMSTTFEVSAQVLKIGGAEFEQNWPQ</sequence>
<keyword evidence="2" id="KW-1185">Reference proteome</keyword>
<accession>A0A2T0XMT7</accession>
<gene>
    <name evidence="1" type="ORF">DFO77_10414</name>
</gene>
<evidence type="ECO:0000313" key="1">
    <source>
        <dbReference type="EMBL" id="RCW38258.1"/>
    </source>
</evidence>
<dbReference type="InterPro" id="IPR041408">
    <property type="entry name" value="Hcp_Tssd"/>
</dbReference>
<dbReference type="EMBL" id="QPIZ01000004">
    <property type="protein sequence ID" value="RCW38258.1"/>
    <property type="molecule type" value="Genomic_DNA"/>
</dbReference>
<dbReference type="RefSeq" id="WP_106152711.1">
    <property type="nucleotide sequence ID" value="NZ_PVTS01000006.1"/>
</dbReference>
<dbReference type="OrthoDB" id="955509at2"/>
<comment type="caution">
    <text evidence="1">The sequence shown here is derived from an EMBL/GenBank/DDBJ whole genome shotgun (WGS) entry which is preliminary data.</text>
</comment>